<dbReference type="Gene3D" id="3.30.70.1450">
    <property type="entry name" value="Regulator of K+ conductance, C-terminal domain"/>
    <property type="match status" value="1"/>
</dbReference>
<comment type="caution">
    <text evidence="2">The sequence shown here is derived from an EMBL/GenBank/DDBJ whole genome shotgun (WGS) entry which is preliminary data.</text>
</comment>
<dbReference type="Pfam" id="PF02254">
    <property type="entry name" value="TrkA_N"/>
    <property type="match status" value="1"/>
</dbReference>
<dbReference type="Pfam" id="PF02080">
    <property type="entry name" value="TrkA_C"/>
    <property type="match status" value="1"/>
</dbReference>
<evidence type="ECO:0000313" key="2">
    <source>
        <dbReference type="EMBL" id="KKO03476.1"/>
    </source>
</evidence>
<dbReference type="InterPro" id="IPR050721">
    <property type="entry name" value="Trk_Ktr_HKT_K-transport"/>
</dbReference>
<gene>
    <name evidence="2" type="ORF">LCGC14_0094000</name>
</gene>
<name>A0A0F9VE91_9ZZZZ</name>
<organism evidence="2">
    <name type="scientific">marine sediment metagenome</name>
    <dbReference type="NCBI Taxonomy" id="412755"/>
    <lineage>
        <taxon>unclassified sequences</taxon>
        <taxon>metagenomes</taxon>
        <taxon>ecological metagenomes</taxon>
    </lineage>
</organism>
<dbReference type="SUPFAM" id="SSF51735">
    <property type="entry name" value="NAD(P)-binding Rossmann-fold domains"/>
    <property type="match status" value="1"/>
</dbReference>
<sequence>MDRFAVIGLGLFGRRLAHLLTEAGADVIAIDRRQDVVDEIRDRVSLAVCLDSTNADALRAQGVDAVDVAIVGIGTDFESAVLTAVLLKQLGVKRVICRATSQVRSQIFMRIGADEVINPEREAAERWRNRLLVPAVLERSVLAEGTSLVHVAAPRRFVGKTLGELQIRRKFEINVVAIRRTVEHVDEDGVPQTRQEAISVPTADTCIEAGDVLLLIGADDALAAFPVD</sequence>
<reference evidence="2" key="1">
    <citation type="journal article" date="2015" name="Nature">
        <title>Complex archaea that bridge the gap between prokaryotes and eukaryotes.</title>
        <authorList>
            <person name="Spang A."/>
            <person name="Saw J.H."/>
            <person name="Jorgensen S.L."/>
            <person name="Zaremba-Niedzwiedzka K."/>
            <person name="Martijn J."/>
            <person name="Lind A.E."/>
            <person name="van Eijk R."/>
            <person name="Schleper C."/>
            <person name="Guy L."/>
            <person name="Ettema T.J."/>
        </authorList>
    </citation>
    <scope>NUCLEOTIDE SEQUENCE</scope>
</reference>
<proteinExistence type="predicted"/>
<dbReference type="InterPro" id="IPR036291">
    <property type="entry name" value="NAD(P)-bd_dom_sf"/>
</dbReference>
<dbReference type="PANTHER" id="PTHR43833:SF7">
    <property type="entry name" value="KTR SYSTEM POTASSIUM UPTAKE PROTEIN C"/>
    <property type="match status" value="1"/>
</dbReference>
<protein>
    <recommendedName>
        <fullName evidence="1">RCK C-terminal domain-containing protein</fullName>
    </recommendedName>
</protein>
<dbReference type="AlphaFoldDB" id="A0A0F9VE91"/>
<dbReference type="InterPro" id="IPR036721">
    <property type="entry name" value="RCK_C_sf"/>
</dbReference>
<dbReference type="EMBL" id="LAZR01000026">
    <property type="protein sequence ID" value="KKO03476.1"/>
    <property type="molecule type" value="Genomic_DNA"/>
</dbReference>
<evidence type="ECO:0000259" key="1">
    <source>
        <dbReference type="PROSITE" id="PS51202"/>
    </source>
</evidence>
<dbReference type="Gene3D" id="3.40.50.720">
    <property type="entry name" value="NAD(P)-binding Rossmann-like Domain"/>
    <property type="match status" value="1"/>
</dbReference>
<feature type="domain" description="RCK C-terminal" evidence="1">
    <location>
        <begin position="134"/>
        <end position="228"/>
    </location>
</feature>
<dbReference type="PANTHER" id="PTHR43833">
    <property type="entry name" value="POTASSIUM CHANNEL PROTEIN 2-RELATED-RELATED"/>
    <property type="match status" value="1"/>
</dbReference>
<dbReference type="InterPro" id="IPR006037">
    <property type="entry name" value="RCK_C"/>
</dbReference>
<dbReference type="SUPFAM" id="SSF116726">
    <property type="entry name" value="TrkA C-terminal domain-like"/>
    <property type="match status" value="1"/>
</dbReference>
<accession>A0A0F9VE91</accession>
<dbReference type="GO" id="GO:0008324">
    <property type="term" value="F:monoatomic cation transmembrane transporter activity"/>
    <property type="evidence" value="ECO:0007669"/>
    <property type="project" value="InterPro"/>
</dbReference>
<dbReference type="PROSITE" id="PS51202">
    <property type="entry name" value="RCK_C"/>
    <property type="match status" value="1"/>
</dbReference>
<dbReference type="GO" id="GO:0006813">
    <property type="term" value="P:potassium ion transport"/>
    <property type="evidence" value="ECO:0007669"/>
    <property type="project" value="InterPro"/>
</dbReference>
<dbReference type="InterPro" id="IPR003148">
    <property type="entry name" value="RCK_N"/>
</dbReference>